<dbReference type="Pfam" id="PF00006">
    <property type="entry name" value="ATP-synt_ab"/>
    <property type="match status" value="1"/>
</dbReference>
<keyword evidence="5" id="KW-0067">ATP-binding</keyword>
<dbReference type="Proteomes" id="UP000031368">
    <property type="component" value="Plasmid pRgalR602c"/>
</dbReference>
<keyword evidence="10" id="KW-0378">Hydrolase</keyword>
<dbReference type="HOGENOM" id="CLU_022398_5_1_5"/>
<dbReference type="InterPro" id="IPR050053">
    <property type="entry name" value="ATPase_alpha/beta_chains"/>
</dbReference>
<dbReference type="GO" id="GO:0008564">
    <property type="term" value="F:protein-exporting ATPase activity"/>
    <property type="evidence" value="ECO:0007669"/>
    <property type="project" value="UniProtKB-EC"/>
</dbReference>
<dbReference type="NCBIfam" id="TIGR01026">
    <property type="entry name" value="fliI_yscN"/>
    <property type="match status" value="1"/>
</dbReference>
<dbReference type="InterPro" id="IPR027417">
    <property type="entry name" value="P-loop_NTPase"/>
</dbReference>
<dbReference type="GO" id="GO:0030254">
    <property type="term" value="P:protein secretion by the type III secretion system"/>
    <property type="evidence" value="ECO:0007669"/>
    <property type="project" value="InterPro"/>
</dbReference>
<name>A0A0B4XI12_9HYPH</name>
<organism evidence="10 11">
    <name type="scientific">Rhizobium gallicum bv. gallicum R602sp</name>
    <dbReference type="NCBI Taxonomy" id="1041138"/>
    <lineage>
        <taxon>Bacteria</taxon>
        <taxon>Pseudomonadati</taxon>
        <taxon>Pseudomonadota</taxon>
        <taxon>Alphaproteobacteria</taxon>
        <taxon>Hyphomicrobiales</taxon>
        <taxon>Rhizobiaceae</taxon>
        <taxon>Rhizobium/Agrobacterium group</taxon>
        <taxon>Rhizobium</taxon>
    </lineage>
</organism>
<evidence type="ECO:0000256" key="3">
    <source>
        <dbReference type="ARBA" id="ARBA00022490"/>
    </source>
</evidence>
<dbReference type="GO" id="GO:0046933">
    <property type="term" value="F:proton-transporting ATP synthase activity, rotational mechanism"/>
    <property type="evidence" value="ECO:0007669"/>
    <property type="project" value="TreeGrafter"/>
</dbReference>
<dbReference type="CDD" id="cd18117">
    <property type="entry name" value="ATP-synt_flagellum-secretory_path_III_N"/>
    <property type="match status" value="1"/>
</dbReference>
<proteinExistence type="predicted"/>
<accession>A0A0B4XI12</accession>
<keyword evidence="7" id="KW-1278">Translocase</keyword>
<evidence type="ECO:0000256" key="7">
    <source>
        <dbReference type="ARBA" id="ARBA00022967"/>
    </source>
</evidence>
<dbReference type="GO" id="GO:0005737">
    <property type="term" value="C:cytoplasm"/>
    <property type="evidence" value="ECO:0007669"/>
    <property type="project" value="UniProtKB-SubCell"/>
</dbReference>
<evidence type="ECO:0000256" key="6">
    <source>
        <dbReference type="ARBA" id="ARBA00022927"/>
    </source>
</evidence>
<dbReference type="EC" id="3.6.3.14" evidence="10"/>
<evidence type="ECO:0000256" key="5">
    <source>
        <dbReference type="ARBA" id="ARBA00022840"/>
    </source>
</evidence>
<dbReference type="SUPFAM" id="SSF52540">
    <property type="entry name" value="P-loop containing nucleoside triphosphate hydrolases"/>
    <property type="match status" value="1"/>
</dbReference>
<dbReference type="PROSITE" id="PS00152">
    <property type="entry name" value="ATPASE_ALPHA_BETA"/>
    <property type="match status" value="1"/>
</dbReference>
<protein>
    <submittedName>
        <fullName evidence="10">Type III secretion system FliI/YscN family ATP synthase protein</fullName>
        <ecNumber evidence="10">3.6.3.14</ecNumber>
    </submittedName>
</protein>
<dbReference type="InterPro" id="IPR003593">
    <property type="entry name" value="AAA+_ATPase"/>
</dbReference>
<dbReference type="SMART" id="SM00382">
    <property type="entry name" value="AAA"/>
    <property type="match status" value="1"/>
</dbReference>
<geneLocation type="plasmid" evidence="10 11">
    <name>pRgalR602c</name>
</geneLocation>
<comment type="catalytic activity">
    <reaction evidence="8">
        <text>ATP + H2O + cellular proteinSide 1 = ADP + phosphate + cellular proteinSide 2.</text>
        <dbReference type="EC" id="7.4.2.8"/>
    </reaction>
</comment>
<keyword evidence="11" id="KW-1185">Reference proteome</keyword>
<keyword evidence="3" id="KW-0963">Cytoplasm</keyword>
<dbReference type="KEGG" id="rga:RGR602_PC02049"/>
<dbReference type="Gene3D" id="3.40.50.12240">
    <property type="match status" value="1"/>
</dbReference>
<evidence type="ECO:0000256" key="1">
    <source>
        <dbReference type="ARBA" id="ARBA00004496"/>
    </source>
</evidence>
<dbReference type="PANTHER" id="PTHR15184">
    <property type="entry name" value="ATP SYNTHASE"/>
    <property type="match status" value="1"/>
</dbReference>
<evidence type="ECO:0000256" key="4">
    <source>
        <dbReference type="ARBA" id="ARBA00022741"/>
    </source>
</evidence>
<evidence type="ECO:0000259" key="9">
    <source>
        <dbReference type="SMART" id="SM00382"/>
    </source>
</evidence>
<feature type="domain" description="AAA+ ATPase" evidence="9">
    <location>
        <begin position="170"/>
        <end position="351"/>
    </location>
</feature>
<dbReference type="GO" id="GO:0016887">
    <property type="term" value="F:ATP hydrolysis activity"/>
    <property type="evidence" value="ECO:0007669"/>
    <property type="project" value="InterPro"/>
</dbReference>
<evidence type="ECO:0000313" key="11">
    <source>
        <dbReference type="Proteomes" id="UP000031368"/>
    </source>
</evidence>
<sequence length="448" mass="48715">MNEHVLSDPGALIERLRQRALTSETRPVRGRVRRITGIIVHATAPMVRIGELCHLRDPVSGATVPAEVVGFEDEEAILTPIGDLQGMSTRAEVIATGKTLQIPVCDDLLGRVLNPLGELLDFADDRATPVVTDTYYPTHRPPPNALQRDLITEPLQLGIRAIDGLLTVARGQRVGVFGEPGVGKSSLLSTIVRGTKADVVVIGLIGERGREVREFIEGQLGEEGRKRSVVVVATSDRPAIERVKAAYGATAIAEYFRDQGHDVLLLMDSVTRFARAQREIGLAAGEPPTRRGYPPSLFAALPRLLERAGPGQGGSITALYTVLTEGDGMLDPVAEETKAILDGHIMLGSSLAERNFFPAIDVLKSRSRLMESVAGKAHRDHAAHIRTLLARYEQIELLLRVGEYEHGVDPLSDEAIEKHGAIEAFLRQESGDFSSLEETQEQLKRIAS</sequence>
<reference evidence="10 11" key="1">
    <citation type="submission" date="2013-11" db="EMBL/GenBank/DDBJ databases">
        <title>Complete genome sequence of Rhizobium gallicum bv. gallicum R602.</title>
        <authorList>
            <person name="Bustos P."/>
            <person name="Santamaria R.I."/>
            <person name="Lozano L."/>
            <person name="Acosta J.L."/>
            <person name="Ormeno-Orrillo E."/>
            <person name="Rogel M.A."/>
            <person name="Romero D."/>
            <person name="Cevallos M.A."/>
            <person name="Martinez-Romero E."/>
            <person name="Gonzalez V."/>
        </authorList>
    </citation>
    <scope>NUCLEOTIDE SEQUENCE [LARGE SCALE GENOMIC DNA]</scope>
    <source>
        <strain evidence="10 11">R602</strain>
        <plasmid evidence="10 11">pRgalR602c</plasmid>
    </source>
</reference>
<evidence type="ECO:0000256" key="2">
    <source>
        <dbReference type="ARBA" id="ARBA00022448"/>
    </source>
</evidence>
<keyword evidence="2" id="KW-0813">Transport</keyword>
<dbReference type="PANTHER" id="PTHR15184:SF9">
    <property type="entry name" value="SPI-1 TYPE 3 SECRETION SYSTEM ATPASE"/>
    <property type="match status" value="1"/>
</dbReference>
<dbReference type="CDD" id="cd01136">
    <property type="entry name" value="ATPase_flagellum-secretory_path_III"/>
    <property type="match status" value="1"/>
</dbReference>
<dbReference type="InterPro" id="IPR004100">
    <property type="entry name" value="ATPase_F1/V1/A1_a/bsu_N"/>
</dbReference>
<dbReference type="AlphaFoldDB" id="A0A0B4XI12"/>
<keyword evidence="6" id="KW-0653">Protein transport</keyword>
<dbReference type="InterPro" id="IPR040627">
    <property type="entry name" value="T3SS_ATPase_C"/>
</dbReference>
<dbReference type="Pfam" id="PF02874">
    <property type="entry name" value="ATP-synt_ab_N"/>
    <property type="match status" value="1"/>
</dbReference>
<dbReference type="GO" id="GO:0030257">
    <property type="term" value="C:type III protein secretion system complex"/>
    <property type="evidence" value="ECO:0007669"/>
    <property type="project" value="InterPro"/>
</dbReference>
<keyword evidence="10" id="KW-0614">Plasmid</keyword>
<evidence type="ECO:0000256" key="8">
    <source>
        <dbReference type="ARBA" id="ARBA00034006"/>
    </source>
</evidence>
<dbReference type="GO" id="GO:0005524">
    <property type="term" value="F:ATP binding"/>
    <property type="evidence" value="ECO:0007669"/>
    <property type="project" value="UniProtKB-KW"/>
</dbReference>
<keyword evidence="4" id="KW-0547">Nucleotide-binding</keyword>
<dbReference type="EMBL" id="CP006880">
    <property type="protein sequence ID" value="AJD46072.1"/>
    <property type="molecule type" value="Genomic_DNA"/>
</dbReference>
<dbReference type="InterPro" id="IPR005714">
    <property type="entry name" value="ATPase_T3SS_FliI/YscN"/>
</dbReference>
<dbReference type="FunFam" id="3.40.50.12240:FF:000002">
    <property type="entry name" value="Flagellum-specific ATP synthase FliI"/>
    <property type="match status" value="1"/>
</dbReference>
<dbReference type="InterPro" id="IPR020003">
    <property type="entry name" value="ATPase_a/bsu_AS"/>
</dbReference>
<dbReference type="RefSeq" id="WP_040116142.1">
    <property type="nucleotide sequence ID" value="NZ_CP006880.1"/>
</dbReference>
<dbReference type="InterPro" id="IPR000194">
    <property type="entry name" value="ATPase_F1/V1/A1_a/bsu_nucl-bd"/>
</dbReference>
<gene>
    <name evidence="10" type="ORF">RGR602_PC02049</name>
</gene>
<comment type="subcellular location">
    <subcellularLocation>
        <location evidence="1">Cytoplasm</location>
    </subcellularLocation>
</comment>
<evidence type="ECO:0000313" key="10">
    <source>
        <dbReference type="EMBL" id="AJD46072.1"/>
    </source>
</evidence>
<dbReference type="Pfam" id="PF18269">
    <property type="entry name" value="T3SS_ATPase_C"/>
    <property type="match status" value="1"/>
</dbReference>